<dbReference type="PANTHER" id="PTHR12223">
    <property type="entry name" value="VESICULAR MANNOSE-BINDING LECTIN"/>
    <property type="match status" value="1"/>
</dbReference>
<evidence type="ECO:0000313" key="9">
    <source>
        <dbReference type="Proteomes" id="UP000823405"/>
    </source>
</evidence>
<dbReference type="InterPro" id="IPR013320">
    <property type="entry name" value="ConA-like_dom_sf"/>
</dbReference>
<dbReference type="EMBL" id="JAAAIN010000804">
    <property type="protein sequence ID" value="KAG0310709.1"/>
    <property type="molecule type" value="Genomic_DNA"/>
</dbReference>
<evidence type="ECO:0000256" key="5">
    <source>
        <dbReference type="ARBA" id="ARBA00023136"/>
    </source>
</evidence>
<keyword evidence="3" id="KW-0732">Signal</keyword>
<dbReference type="GO" id="GO:0005793">
    <property type="term" value="C:endoplasmic reticulum-Golgi intermediate compartment"/>
    <property type="evidence" value="ECO:0007669"/>
    <property type="project" value="TreeGrafter"/>
</dbReference>
<evidence type="ECO:0000259" key="7">
    <source>
        <dbReference type="PROSITE" id="PS51328"/>
    </source>
</evidence>
<evidence type="ECO:0000256" key="1">
    <source>
        <dbReference type="ARBA" id="ARBA00004479"/>
    </source>
</evidence>
<evidence type="ECO:0000256" key="3">
    <source>
        <dbReference type="ARBA" id="ARBA00022729"/>
    </source>
</evidence>
<keyword evidence="4 6" id="KW-1133">Transmembrane helix</keyword>
<dbReference type="Gene3D" id="2.60.120.200">
    <property type="match status" value="1"/>
</dbReference>
<dbReference type="InterPro" id="IPR051136">
    <property type="entry name" value="Intracellular_Lectin-GPT"/>
</dbReference>
<dbReference type="OrthoDB" id="10265193at2759"/>
<dbReference type="Pfam" id="PF03388">
    <property type="entry name" value="Lectin_leg-like"/>
    <property type="match status" value="1"/>
</dbReference>
<dbReference type="PROSITE" id="PS51328">
    <property type="entry name" value="L_LECTIN_LIKE"/>
    <property type="match status" value="1"/>
</dbReference>
<keyword evidence="5 6" id="KW-0472">Membrane</keyword>
<evidence type="ECO:0000256" key="6">
    <source>
        <dbReference type="SAM" id="Phobius"/>
    </source>
</evidence>
<dbReference type="SUPFAM" id="SSF49899">
    <property type="entry name" value="Concanavalin A-like lectins/glucanases"/>
    <property type="match status" value="1"/>
</dbReference>
<evidence type="ECO:0000256" key="4">
    <source>
        <dbReference type="ARBA" id="ARBA00022989"/>
    </source>
</evidence>
<sequence length="458" mass="51558">MAWGREATPKAPNPDDFVLPAEKRRYDYRQSLKKPFTYNNEVPFWKAHGNAYVAIEFIRLAPSVPRLRGSVWRLTANEYKDWEVEFAFKAIGQGGLGGGRGLAFWYTEERAVDGPVFGNMDKWKGLGVFMDSADPANQRTHPVVYGITNDGSKEFPSNPPANSIGGCLRDYKNSPVPVVIRVSYIDKTLKVSIDTLNKGKKLISCFEQKDIDLPTGYHFGFSALSSETGMPDDHDLYSFEVFEVNPPPKKGKNLRPHEAEMIKKGQEAKVDEEDRATFEEVQKIVAEQEEKLKEWVDGPSTLSAAQLAATVGDTQHRIVESLNIIHKKLESLGAPVQPAETTARSLEEIYQKINTMAASLHAMEGVVEGLVGHIKTQSVQGNSPDVNKVLREELKNLNNKMDHMDMRQSTQHRMTQDTLSKSRSWVTYVVFLILLQAAAVSAYSWYKKRIEMSDKKFI</sequence>
<dbReference type="GO" id="GO:0006888">
    <property type="term" value="P:endoplasmic reticulum to Golgi vesicle-mediated transport"/>
    <property type="evidence" value="ECO:0007669"/>
    <property type="project" value="TreeGrafter"/>
</dbReference>
<keyword evidence="2 6" id="KW-0812">Transmembrane</keyword>
<dbReference type="AlphaFoldDB" id="A0A9P6R692"/>
<name>A0A9P6R692_9FUNG</name>
<reference evidence="8" key="1">
    <citation type="journal article" date="2020" name="Fungal Divers.">
        <title>Resolving the Mortierellaceae phylogeny through synthesis of multi-gene phylogenetics and phylogenomics.</title>
        <authorList>
            <person name="Vandepol N."/>
            <person name="Liber J."/>
            <person name="Desiro A."/>
            <person name="Na H."/>
            <person name="Kennedy M."/>
            <person name="Barry K."/>
            <person name="Grigoriev I.V."/>
            <person name="Miller A.N."/>
            <person name="O'Donnell K."/>
            <person name="Stajich J.E."/>
            <person name="Bonito G."/>
        </authorList>
    </citation>
    <scope>NUCLEOTIDE SEQUENCE</scope>
    <source>
        <strain evidence="8">NVP60</strain>
    </source>
</reference>
<feature type="transmembrane region" description="Helical" evidence="6">
    <location>
        <begin position="425"/>
        <end position="446"/>
    </location>
</feature>
<evidence type="ECO:0000256" key="2">
    <source>
        <dbReference type="ARBA" id="ARBA00022692"/>
    </source>
</evidence>
<proteinExistence type="predicted"/>
<keyword evidence="9" id="KW-1185">Reference proteome</keyword>
<organism evidence="8 9">
    <name type="scientific">Linnemannia gamsii</name>
    <dbReference type="NCBI Taxonomy" id="64522"/>
    <lineage>
        <taxon>Eukaryota</taxon>
        <taxon>Fungi</taxon>
        <taxon>Fungi incertae sedis</taxon>
        <taxon>Mucoromycota</taxon>
        <taxon>Mortierellomycotina</taxon>
        <taxon>Mortierellomycetes</taxon>
        <taxon>Mortierellales</taxon>
        <taxon>Mortierellaceae</taxon>
        <taxon>Linnemannia</taxon>
    </lineage>
</organism>
<protein>
    <recommendedName>
        <fullName evidence="7">L-type lectin-like domain-containing protein</fullName>
    </recommendedName>
</protein>
<evidence type="ECO:0000313" key="8">
    <source>
        <dbReference type="EMBL" id="KAG0310709.1"/>
    </source>
</evidence>
<dbReference type="GO" id="GO:0000139">
    <property type="term" value="C:Golgi membrane"/>
    <property type="evidence" value="ECO:0007669"/>
    <property type="project" value="TreeGrafter"/>
</dbReference>
<comment type="subcellular location">
    <subcellularLocation>
        <location evidence="1">Membrane</location>
        <topology evidence="1">Single-pass type I membrane protein</topology>
    </subcellularLocation>
</comment>
<dbReference type="GO" id="GO:0005537">
    <property type="term" value="F:D-mannose binding"/>
    <property type="evidence" value="ECO:0007669"/>
    <property type="project" value="TreeGrafter"/>
</dbReference>
<accession>A0A9P6R692</accession>
<dbReference type="Proteomes" id="UP000823405">
    <property type="component" value="Unassembled WGS sequence"/>
</dbReference>
<dbReference type="InterPro" id="IPR005052">
    <property type="entry name" value="Lectin_leg"/>
</dbReference>
<dbReference type="GO" id="GO:0005789">
    <property type="term" value="C:endoplasmic reticulum membrane"/>
    <property type="evidence" value="ECO:0007669"/>
    <property type="project" value="TreeGrafter"/>
</dbReference>
<dbReference type="GO" id="GO:0030134">
    <property type="term" value="C:COPII-coated ER to Golgi transport vesicle"/>
    <property type="evidence" value="ECO:0007669"/>
    <property type="project" value="TreeGrafter"/>
</dbReference>
<gene>
    <name evidence="8" type="ORF">BGZ97_012396</name>
</gene>
<comment type="caution">
    <text evidence="8">The sequence shown here is derived from an EMBL/GenBank/DDBJ whole genome shotgun (WGS) entry which is preliminary data.</text>
</comment>
<dbReference type="PANTHER" id="PTHR12223:SF28">
    <property type="entry name" value="LECTIN, MANNOSE BINDING 1 LIKE"/>
    <property type="match status" value="1"/>
</dbReference>
<feature type="domain" description="L-type lectin-like" evidence="7">
    <location>
        <begin position="24"/>
        <end position="244"/>
    </location>
</feature>